<organism evidence="2 3">
    <name type="scientific">Rhizophagus clarus</name>
    <dbReference type="NCBI Taxonomy" id="94130"/>
    <lineage>
        <taxon>Eukaryota</taxon>
        <taxon>Fungi</taxon>
        <taxon>Fungi incertae sedis</taxon>
        <taxon>Mucoromycota</taxon>
        <taxon>Glomeromycotina</taxon>
        <taxon>Glomeromycetes</taxon>
        <taxon>Glomerales</taxon>
        <taxon>Glomeraceae</taxon>
        <taxon>Rhizophagus</taxon>
    </lineage>
</organism>
<comment type="caution">
    <text evidence="2">The sequence shown here is derived from an EMBL/GenBank/DDBJ whole genome shotgun (WGS) entry which is preliminary data.</text>
</comment>
<evidence type="ECO:0000256" key="1">
    <source>
        <dbReference type="SAM" id="MobiDB-lite"/>
    </source>
</evidence>
<feature type="region of interest" description="Disordered" evidence="1">
    <location>
        <begin position="79"/>
        <end position="104"/>
    </location>
</feature>
<dbReference type="EMBL" id="BLAL01000211">
    <property type="protein sequence ID" value="GES92092.1"/>
    <property type="molecule type" value="Genomic_DNA"/>
</dbReference>
<sequence>MSEHSKYYPVGKSDLELPLKEAVDIVFYEELGHIFPKLIRNTSNEKYFKKYVLKRLPEMFDRLLWHSWTYIQASNGDRDWTDLSDNSENSEANEEPSITKSYSSTATNQSKLIVIPQASEEEMEISFTEEPRRTNQQHNEANYIVTGFQPSPTSIAVRDILIYDIPAKWSNFDILQHLSSWGRVISIQVKWQKKYKTSLKEQKERERYQVVLEHPSEDMTTTTLAFKENISSLIQCDIRMFKEIKFLDGSRKIIGYLLTWDNMKECIDKPMTWNGDMLKWSATLNPSRKSNTISTGLNHIPIRNRKDPKQAKKTKDKPHTISKYSSDSTKKTALKKPQISKKKLVADIATIMETLKSLVRQ</sequence>
<gene>
    <name evidence="2" type="ORF">RCL2_001889100</name>
</gene>
<protein>
    <submittedName>
        <fullName evidence="2">Uncharacterized protein</fullName>
    </submittedName>
</protein>
<dbReference type="AlphaFoldDB" id="A0A8H3QUP7"/>
<evidence type="ECO:0000313" key="2">
    <source>
        <dbReference type="EMBL" id="GES92092.1"/>
    </source>
</evidence>
<feature type="region of interest" description="Disordered" evidence="1">
    <location>
        <begin position="291"/>
        <end position="338"/>
    </location>
</feature>
<evidence type="ECO:0000313" key="3">
    <source>
        <dbReference type="Proteomes" id="UP000615446"/>
    </source>
</evidence>
<proteinExistence type="predicted"/>
<accession>A0A8H3QUP7</accession>
<reference evidence="2" key="1">
    <citation type="submission" date="2019-10" db="EMBL/GenBank/DDBJ databases">
        <title>Conservation and host-specific expression of non-tandemly repeated heterogenous ribosome RNA gene in arbuscular mycorrhizal fungi.</title>
        <authorList>
            <person name="Maeda T."/>
            <person name="Kobayashi Y."/>
            <person name="Nakagawa T."/>
            <person name="Ezawa T."/>
            <person name="Yamaguchi K."/>
            <person name="Bino T."/>
            <person name="Nishimoto Y."/>
            <person name="Shigenobu S."/>
            <person name="Kawaguchi M."/>
        </authorList>
    </citation>
    <scope>NUCLEOTIDE SEQUENCE</scope>
    <source>
        <strain evidence="2">HR1</strain>
    </source>
</reference>
<dbReference type="Proteomes" id="UP000615446">
    <property type="component" value="Unassembled WGS sequence"/>
</dbReference>
<name>A0A8H3QUP7_9GLOM</name>